<keyword evidence="14" id="KW-1185">Reference proteome</keyword>
<evidence type="ECO:0000256" key="6">
    <source>
        <dbReference type="ARBA" id="ARBA00022857"/>
    </source>
</evidence>
<dbReference type="EC" id="1.1.1.169" evidence="4 10"/>
<name>A0A518GWF4_9BACT</name>
<comment type="pathway">
    <text evidence="2 10">Cofactor biosynthesis; (R)-pantothenate biosynthesis; (R)-pantoate from 3-methyl-2-oxobutanoate: step 2/2.</text>
</comment>
<dbReference type="InterPro" id="IPR003710">
    <property type="entry name" value="ApbA"/>
</dbReference>
<dbReference type="FunFam" id="3.40.50.720:FF:000307">
    <property type="entry name" value="2-dehydropantoate 2-reductase"/>
    <property type="match status" value="1"/>
</dbReference>
<evidence type="ECO:0000259" key="11">
    <source>
        <dbReference type="Pfam" id="PF02558"/>
    </source>
</evidence>
<evidence type="ECO:0000256" key="8">
    <source>
        <dbReference type="ARBA" id="ARBA00032024"/>
    </source>
</evidence>
<organism evidence="13 14">
    <name type="scientific">Tautonia plasticadhaerens</name>
    <dbReference type="NCBI Taxonomy" id="2527974"/>
    <lineage>
        <taxon>Bacteria</taxon>
        <taxon>Pseudomonadati</taxon>
        <taxon>Planctomycetota</taxon>
        <taxon>Planctomycetia</taxon>
        <taxon>Isosphaerales</taxon>
        <taxon>Isosphaeraceae</taxon>
        <taxon>Tautonia</taxon>
    </lineage>
</organism>
<evidence type="ECO:0000256" key="5">
    <source>
        <dbReference type="ARBA" id="ARBA00019465"/>
    </source>
</evidence>
<sequence>MRILVVGAGATGGYFGGRLLEIGRDVTFLVRPGRAAQLAETGLSIASPSGDASLPNPPTALASELRSPYDLVILSCKAYDLAEAVEAIAPAVGPETAVLPLLNGMRHLDALDARLGPGRVLGGSCFISARLDESGGVVHVSDVDRLVFGERPGGRSPRLEAIAEVMGGAKFEAVASDRIQLEMWEKWVFLASLAGLTCLTRSAVGDVVAAGGTDLAAGLLEECRAVAEAEGYPPRVEAMRAALGRLTDPGSTVSASMLGDLERRGRTEADHILGDLLRRRGGAGGGDRSLLRIALVAVKAAEARAARARG</sequence>
<evidence type="ECO:0000256" key="4">
    <source>
        <dbReference type="ARBA" id="ARBA00013014"/>
    </source>
</evidence>
<evidence type="ECO:0000313" key="14">
    <source>
        <dbReference type="Proteomes" id="UP000317835"/>
    </source>
</evidence>
<dbReference type="InterPro" id="IPR013752">
    <property type="entry name" value="KPA_reductase"/>
</dbReference>
<protein>
    <recommendedName>
        <fullName evidence="5 10">2-dehydropantoate 2-reductase</fullName>
        <ecNumber evidence="4 10">1.1.1.169</ecNumber>
    </recommendedName>
    <alternativeName>
        <fullName evidence="8 10">Ketopantoate reductase</fullName>
    </alternativeName>
</protein>
<evidence type="ECO:0000259" key="12">
    <source>
        <dbReference type="Pfam" id="PF08546"/>
    </source>
</evidence>
<dbReference type="NCBIfam" id="TIGR00745">
    <property type="entry name" value="apbA_panE"/>
    <property type="match status" value="1"/>
</dbReference>
<dbReference type="PANTHER" id="PTHR21708:SF26">
    <property type="entry name" value="2-DEHYDROPANTOATE 2-REDUCTASE"/>
    <property type="match status" value="1"/>
</dbReference>
<evidence type="ECO:0000256" key="1">
    <source>
        <dbReference type="ARBA" id="ARBA00002919"/>
    </source>
</evidence>
<dbReference type="Gene3D" id="3.40.50.720">
    <property type="entry name" value="NAD(P)-binding Rossmann-like Domain"/>
    <property type="match status" value="1"/>
</dbReference>
<accession>A0A518GWF4</accession>
<dbReference type="AlphaFoldDB" id="A0A518GWF4"/>
<dbReference type="UniPathway" id="UPA00028">
    <property type="reaction ID" value="UER00004"/>
</dbReference>
<comment type="catalytic activity">
    <reaction evidence="9 10">
        <text>(R)-pantoate + NADP(+) = 2-dehydropantoate + NADPH + H(+)</text>
        <dbReference type="Rhea" id="RHEA:16233"/>
        <dbReference type="ChEBI" id="CHEBI:11561"/>
        <dbReference type="ChEBI" id="CHEBI:15378"/>
        <dbReference type="ChEBI" id="CHEBI:15980"/>
        <dbReference type="ChEBI" id="CHEBI:57783"/>
        <dbReference type="ChEBI" id="CHEBI:58349"/>
        <dbReference type="EC" id="1.1.1.169"/>
    </reaction>
</comment>
<dbReference type="GO" id="GO:0008677">
    <property type="term" value="F:2-dehydropantoate 2-reductase activity"/>
    <property type="evidence" value="ECO:0007669"/>
    <property type="project" value="UniProtKB-EC"/>
</dbReference>
<dbReference type="SUPFAM" id="SSF48179">
    <property type="entry name" value="6-phosphogluconate dehydrogenase C-terminal domain-like"/>
    <property type="match status" value="1"/>
</dbReference>
<dbReference type="RefSeq" id="WP_145267312.1">
    <property type="nucleotide sequence ID" value="NZ_CP036426.1"/>
</dbReference>
<dbReference type="EMBL" id="CP036426">
    <property type="protein sequence ID" value="QDV32891.1"/>
    <property type="molecule type" value="Genomic_DNA"/>
</dbReference>
<reference evidence="13 14" key="1">
    <citation type="submission" date="2019-02" db="EMBL/GenBank/DDBJ databases">
        <title>Deep-cultivation of Planctomycetes and their phenomic and genomic characterization uncovers novel biology.</title>
        <authorList>
            <person name="Wiegand S."/>
            <person name="Jogler M."/>
            <person name="Boedeker C."/>
            <person name="Pinto D."/>
            <person name="Vollmers J."/>
            <person name="Rivas-Marin E."/>
            <person name="Kohn T."/>
            <person name="Peeters S.H."/>
            <person name="Heuer A."/>
            <person name="Rast P."/>
            <person name="Oberbeckmann S."/>
            <person name="Bunk B."/>
            <person name="Jeske O."/>
            <person name="Meyerdierks A."/>
            <person name="Storesund J.E."/>
            <person name="Kallscheuer N."/>
            <person name="Luecker S."/>
            <person name="Lage O.M."/>
            <person name="Pohl T."/>
            <person name="Merkel B.J."/>
            <person name="Hornburger P."/>
            <person name="Mueller R.-W."/>
            <person name="Bruemmer F."/>
            <person name="Labrenz M."/>
            <person name="Spormann A.M."/>
            <person name="Op den Camp H."/>
            <person name="Overmann J."/>
            <person name="Amann R."/>
            <person name="Jetten M.S.M."/>
            <person name="Mascher T."/>
            <person name="Medema M.H."/>
            <person name="Devos D.P."/>
            <person name="Kaster A.-K."/>
            <person name="Ovreas L."/>
            <person name="Rohde M."/>
            <person name="Galperin M.Y."/>
            <person name="Jogler C."/>
        </authorList>
    </citation>
    <scope>NUCLEOTIDE SEQUENCE [LARGE SCALE GENOMIC DNA]</scope>
    <source>
        <strain evidence="13 14">ElP</strain>
    </source>
</reference>
<evidence type="ECO:0000256" key="2">
    <source>
        <dbReference type="ARBA" id="ARBA00004994"/>
    </source>
</evidence>
<keyword evidence="10" id="KW-0566">Pantothenate biosynthesis</keyword>
<dbReference type="Proteomes" id="UP000317835">
    <property type="component" value="Chromosome"/>
</dbReference>
<keyword evidence="6 10" id="KW-0521">NADP</keyword>
<proteinExistence type="inferred from homology"/>
<dbReference type="GO" id="GO:0015940">
    <property type="term" value="P:pantothenate biosynthetic process"/>
    <property type="evidence" value="ECO:0007669"/>
    <property type="project" value="UniProtKB-UniPathway"/>
</dbReference>
<comment type="function">
    <text evidence="1 10">Catalyzes the NADPH-dependent reduction of ketopantoate into pantoic acid.</text>
</comment>
<dbReference type="SUPFAM" id="SSF51735">
    <property type="entry name" value="NAD(P)-binding Rossmann-fold domains"/>
    <property type="match status" value="1"/>
</dbReference>
<evidence type="ECO:0000256" key="10">
    <source>
        <dbReference type="RuleBase" id="RU362068"/>
    </source>
</evidence>
<dbReference type="InterPro" id="IPR013328">
    <property type="entry name" value="6PGD_dom2"/>
</dbReference>
<evidence type="ECO:0000313" key="13">
    <source>
        <dbReference type="EMBL" id="QDV32891.1"/>
    </source>
</evidence>
<dbReference type="InterPro" id="IPR036291">
    <property type="entry name" value="NAD(P)-bd_dom_sf"/>
</dbReference>
<dbReference type="GO" id="GO:0005737">
    <property type="term" value="C:cytoplasm"/>
    <property type="evidence" value="ECO:0007669"/>
    <property type="project" value="TreeGrafter"/>
</dbReference>
<evidence type="ECO:0000256" key="9">
    <source>
        <dbReference type="ARBA" id="ARBA00048793"/>
    </source>
</evidence>
<dbReference type="InterPro" id="IPR008927">
    <property type="entry name" value="6-PGluconate_DH-like_C_sf"/>
</dbReference>
<evidence type="ECO:0000256" key="3">
    <source>
        <dbReference type="ARBA" id="ARBA00007870"/>
    </source>
</evidence>
<dbReference type="KEGG" id="tpla:ElP_07310"/>
<gene>
    <name evidence="13" type="primary">panE_1</name>
    <name evidence="13" type="ORF">ElP_07310</name>
</gene>
<keyword evidence="7 10" id="KW-0560">Oxidoreductase</keyword>
<dbReference type="Gene3D" id="1.10.1040.10">
    <property type="entry name" value="N-(1-d-carboxylethyl)-l-norvaline Dehydrogenase, domain 2"/>
    <property type="match status" value="1"/>
</dbReference>
<dbReference type="PANTHER" id="PTHR21708">
    <property type="entry name" value="PROBABLE 2-DEHYDROPANTOATE 2-REDUCTASE"/>
    <property type="match status" value="1"/>
</dbReference>
<dbReference type="InterPro" id="IPR013332">
    <property type="entry name" value="KPR_N"/>
</dbReference>
<dbReference type="Pfam" id="PF02558">
    <property type="entry name" value="ApbA"/>
    <property type="match status" value="1"/>
</dbReference>
<dbReference type="InterPro" id="IPR051402">
    <property type="entry name" value="KPR-Related"/>
</dbReference>
<dbReference type="Pfam" id="PF08546">
    <property type="entry name" value="ApbA_C"/>
    <property type="match status" value="1"/>
</dbReference>
<feature type="domain" description="Ketopantoate reductase C-terminal" evidence="12">
    <location>
        <begin position="179"/>
        <end position="279"/>
    </location>
</feature>
<evidence type="ECO:0000256" key="7">
    <source>
        <dbReference type="ARBA" id="ARBA00023002"/>
    </source>
</evidence>
<comment type="similarity">
    <text evidence="3 10">Belongs to the ketopantoate reductase family.</text>
</comment>
<dbReference type="OrthoDB" id="9800163at2"/>
<feature type="domain" description="Ketopantoate reductase N-terminal" evidence="11">
    <location>
        <begin position="3"/>
        <end position="152"/>
    </location>
</feature>